<evidence type="ECO:0000313" key="18">
    <source>
        <dbReference type="EMBL" id="KAF1085688.1"/>
    </source>
</evidence>
<evidence type="ECO:0000256" key="10">
    <source>
        <dbReference type="ARBA" id="ARBA00022984"/>
    </source>
</evidence>
<dbReference type="GO" id="GO:0006508">
    <property type="term" value="P:proteolysis"/>
    <property type="evidence" value="ECO:0007669"/>
    <property type="project" value="UniProtKB-KW"/>
</dbReference>
<dbReference type="GO" id="GO:0008360">
    <property type="term" value="P:regulation of cell shape"/>
    <property type="evidence" value="ECO:0007669"/>
    <property type="project" value="UniProtKB-KW"/>
</dbReference>
<dbReference type="EC" id="3.4.16.4" evidence="4"/>
<feature type="signal peptide" evidence="16">
    <location>
        <begin position="1"/>
        <end position="30"/>
    </location>
</feature>
<evidence type="ECO:0000256" key="14">
    <source>
        <dbReference type="PIRSR" id="PIRSR618044-2"/>
    </source>
</evidence>
<dbReference type="PRINTS" id="PR00725">
    <property type="entry name" value="DADACBPTASE1"/>
</dbReference>
<keyword evidence="6" id="KW-0645">Protease</keyword>
<gene>
    <name evidence="18" type="primary">dacF_3</name>
    <name evidence="18" type="ORF">SPSYN_01833</name>
</gene>
<dbReference type="Proteomes" id="UP000798488">
    <property type="component" value="Unassembled WGS sequence"/>
</dbReference>
<evidence type="ECO:0000256" key="9">
    <source>
        <dbReference type="ARBA" id="ARBA00022960"/>
    </source>
</evidence>
<comment type="similarity">
    <text evidence="3 15">Belongs to the peptidase S11 family.</text>
</comment>
<evidence type="ECO:0000256" key="15">
    <source>
        <dbReference type="RuleBase" id="RU004016"/>
    </source>
</evidence>
<keyword evidence="5 18" id="KW-0121">Carboxypeptidase</keyword>
<keyword evidence="8 18" id="KW-0378">Hydrolase</keyword>
<dbReference type="Pfam" id="PF00768">
    <property type="entry name" value="Peptidase_S11"/>
    <property type="match status" value="1"/>
</dbReference>
<dbReference type="SUPFAM" id="SSF69189">
    <property type="entry name" value="Penicillin-binding protein associated domain"/>
    <property type="match status" value="1"/>
</dbReference>
<evidence type="ECO:0000256" key="11">
    <source>
        <dbReference type="ARBA" id="ARBA00023316"/>
    </source>
</evidence>
<feature type="active site" description="Acyl-ester intermediate" evidence="13">
    <location>
        <position position="66"/>
    </location>
</feature>
<protein>
    <recommendedName>
        <fullName evidence="4">serine-type D-Ala-D-Ala carboxypeptidase</fullName>
        <ecNumber evidence="4">3.4.16.4</ecNumber>
    </recommendedName>
</protein>
<dbReference type="InterPro" id="IPR015956">
    <property type="entry name" value="Peniciliin-bd_prot_C_sf"/>
</dbReference>
<dbReference type="GO" id="GO:0071555">
    <property type="term" value="P:cell wall organization"/>
    <property type="evidence" value="ECO:0007669"/>
    <property type="project" value="UniProtKB-KW"/>
</dbReference>
<evidence type="ECO:0000256" key="12">
    <source>
        <dbReference type="ARBA" id="ARBA00034000"/>
    </source>
</evidence>
<accession>A0A9D2WQV0</accession>
<evidence type="ECO:0000256" key="7">
    <source>
        <dbReference type="ARBA" id="ARBA00022729"/>
    </source>
</evidence>
<dbReference type="GO" id="GO:0009002">
    <property type="term" value="F:serine-type D-Ala-D-Ala carboxypeptidase activity"/>
    <property type="evidence" value="ECO:0007669"/>
    <property type="project" value="UniProtKB-EC"/>
</dbReference>
<evidence type="ECO:0000259" key="17">
    <source>
        <dbReference type="SMART" id="SM00936"/>
    </source>
</evidence>
<comment type="function">
    <text evidence="1">Removes C-terminal D-alanyl residues from sugar-peptide cell wall precursors.</text>
</comment>
<dbReference type="AlphaFoldDB" id="A0A9D2WQV0"/>
<keyword evidence="19" id="KW-1185">Reference proteome</keyword>
<name>A0A9D2WQV0_9FIRM</name>
<evidence type="ECO:0000256" key="2">
    <source>
        <dbReference type="ARBA" id="ARBA00004752"/>
    </source>
</evidence>
<keyword evidence="10" id="KW-0573">Peptidoglycan synthesis</keyword>
<comment type="caution">
    <text evidence="18">The sequence shown here is derived from an EMBL/GenBank/DDBJ whole genome shotgun (WGS) entry which is preliminary data.</text>
</comment>
<keyword evidence="11" id="KW-0961">Cell wall biogenesis/degradation</keyword>
<reference evidence="18" key="1">
    <citation type="submission" date="2016-02" db="EMBL/GenBank/DDBJ databases">
        <title>Draft Genome Sequence of Sporotomaculum syntrophicum Strain FB, a Syntrophic Benzoate Degrader.</title>
        <authorList>
            <person name="Nobu M.K."/>
            <person name="Narihiro T."/>
            <person name="Qiu Y.-L."/>
            <person name="Ohashi A."/>
            <person name="Liu W.-T."/>
            <person name="Yuji S."/>
        </authorList>
    </citation>
    <scope>NUCLEOTIDE SEQUENCE</scope>
    <source>
        <strain evidence="18">FB</strain>
    </source>
</reference>
<dbReference type="SMART" id="SM00936">
    <property type="entry name" value="PBP5_C"/>
    <property type="match status" value="1"/>
</dbReference>
<dbReference type="PANTHER" id="PTHR21581">
    <property type="entry name" value="D-ALANYL-D-ALANINE CARBOXYPEPTIDASE"/>
    <property type="match status" value="1"/>
</dbReference>
<feature type="chain" id="PRO_5038514868" description="serine-type D-Ala-D-Ala carboxypeptidase" evidence="16">
    <location>
        <begin position="31"/>
        <end position="381"/>
    </location>
</feature>
<dbReference type="InterPro" id="IPR001967">
    <property type="entry name" value="Peptidase_S11_N"/>
</dbReference>
<proteinExistence type="inferred from homology"/>
<comment type="catalytic activity">
    <reaction evidence="12">
        <text>Preferential cleavage: (Ac)2-L-Lys-D-Ala-|-D-Ala. Also transpeptidation of peptidyl-alanyl moieties that are N-acyl substituents of D-alanine.</text>
        <dbReference type="EC" id="3.4.16.4"/>
    </reaction>
</comment>
<dbReference type="InterPro" id="IPR012907">
    <property type="entry name" value="Peptidase_S11_C"/>
</dbReference>
<evidence type="ECO:0000256" key="13">
    <source>
        <dbReference type="PIRSR" id="PIRSR618044-1"/>
    </source>
</evidence>
<feature type="active site" evidence="13">
    <location>
        <position position="122"/>
    </location>
</feature>
<evidence type="ECO:0000256" key="16">
    <source>
        <dbReference type="SAM" id="SignalP"/>
    </source>
</evidence>
<evidence type="ECO:0000256" key="3">
    <source>
        <dbReference type="ARBA" id="ARBA00007164"/>
    </source>
</evidence>
<dbReference type="GO" id="GO:0009252">
    <property type="term" value="P:peptidoglycan biosynthetic process"/>
    <property type="evidence" value="ECO:0007669"/>
    <property type="project" value="UniProtKB-KW"/>
</dbReference>
<dbReference type="EMBL" id="LSRS01000003">
    <property type="protein sequence ID" value="KAF1085688.1"/>
    <property type="molecule type" value="Genomic_DNA"/>
</dbReference>
<feature type="active site" description="Proton acceptor" evidence="13">
    <location>
        <position position="69"/>
    </location>
</feature>
<evidence type="ECO:0000256" key="1">
    <source>
        <dbReference type="ARBA" id="ARBA00003217"/>
    </source>
</evidence>
<dbReference type="InterPro" id="IPR012338">
    <property type="entry name" value="Beta-lactam/transpept-like"/>
</dbReference>
<comment type="pathway">
    <text evidence="2">Cell wall biogenesis; peptidoglycan biosynthesis.</text>
</comment>
<keyword evidence="7 16" id="KW-0732">Signal</keyword>
<evidence type="ECO:0000256" key="8">
    <source>
        <dbReference type="ARBA" id="ARBA00022801"/>
    </source>
</evidence>
<sequence length="381" mass="41687">MLTGNLLKNCMAIVCFLIFCNFTALSAAHAKDESLNINARAAILMDAATGQVYYAKGAELRRSPASLTKLMTAILAVENGKMDDIVTVTERAASVSVGSTIGLNKGDRITLENLLKSALITSANDSTVAIAEHVGGNHDSFIYQMNRKAVILGAADTRFTNTNGYYEPQHYTTAYDLGLITRYALQKPYVNKLVATRETVIRWVEPEKEKEVHNTNRLLRANEVQGIDGVKTGSTARAGNCLIASATRGDKRLIAVVLHAGNRYREAAKLLEYGFSEVRPVTIFPAGKEMTEIPVKDGIFATVPLTVAEPVRVEIARDQQLNIKLNLSLNSNTIAPVREGQRLGHAVFTIDGYQLLKVPLVAAREVPPVALLDRVLYWFSK</sequence>
<dbReference type="Gene3D" id="2.60.410.10">
    <property type="entry name" value="D-Ala-D-Ala carboxypeptidase, C-terminal domain"/>
    <property type="match status" value="1"/>
</dbReference>
<dbReference type="RefSeq" id="WP_243152976.1">
    <property type="nucleotide sequence ID" value="NZ_LSRS01000003.1"/>
</dbReference>
<dbReference type="InterPro" id="IPR018044">
    <property type="entry name" value="Peptidase_S11"/>
</dbReference>
<evidence type="ECO:0000313" key="19">
    <source>
        <dbReference type="Proteomes" id="UP000798488"/>
    </source>
</evidence>
<dbReference type="InterPro" id="IPR037167">
    <property type="entry name" value="Peptidase_S11_C_sf"/>
</dbReference>
<keyword evidence="9" id="KW-0133">Cell shape</keyword>
<evidence type="ECO:0000256" key="5">
    <source>
        <dbReference type="ARBA" id="ARBA00022645"/>
    </source>
</evidence>
<dbReference type="PANTHER" id="PTHR21581:SF6">
    <property type="entry name" value="TRAFFICKING PROTEIN PARTICLE COMPLEX SUBUNIT 12"/>
    <property type="match status" value="1"/>
</dbReference>
<organism evidence="18 19">
    <name type="scientific">Sporotomaculum syntrophicum</name>
    <dbReference type="NCBI Taxonomy" id="182264"/>
    <lineage>
        <taxon>Bacteria</taxon>
        <taxon>Bacillati</taxon>
        <taxon>Bacillota</taxon>
        <taxon>Clostridia</taxon>
        <taxon>Eubacteriales</taxon>
        <taxon>Desulfallaceae</taxon>
        <taxon>Sporotomaculum</taxon>
    </lineage>
</organism>
<dbReference type="Gene3D" id="3.40.710.10">
    <property type="entry name" value="DD-peptidase/beta-lactamase superfamily"/>
    <property type="match status" value="1"/>
</dbReference>
<dbReference type="SUPFAM" id="SSF56601">
    <property type="entry name" value="beta-lactamase/transpeptidase-like"/>
    <property type="match status" value="1"/>
</dbReference>
<evidence type="ECO:0000256" key="6">
    <source>
        <dbReference type="ARBA" id="ARBA00022670"/>
    </source>
</evidence>
<feature type="domain" description="Peptidase S11 D-Ala-D-Ala carboxypeptidase A C-terminal" evidence="17">
    <location>
        <begin position="279"/>
        <end position="368"/>
    </location>
</feature>
<evidence type="ECO:0000256" key="4">
    <source>
        <dbReference type="ARBA" id="ARBA00012448"/>
    </source>
</evidence>
<dbReference type="Pfam" id="PF07943">
    <property type="entry name" value="PBP5_C"/>
    <property type="match status" value="1"/>
</dbReference>
<feature type="binding site" evidence="14">
    <location>
        <position position="231"/>
    </location>
    <ligand>
        <name>substrate</name>
    </ligand>
</feature>